<feature type="repeat" description="ANK" evidence="3">
    <location>
        <begin position="433"/>
        <end position="465"/>
    </location>
</feature>
<keyword evidence="5" id="KW-1133">Transmembrane helix</keyword>
<accession>A0A8H5EXM8</accession>
<feature type="repeat" description="ANK" evidence="3">
    <location>
        <begin position="628"/>
        <end position="661"/>
    </location>
</feature>
<protein>
    <submittedName>
        <fullName evidence="6">Uncharacterized protein</fullName>
    </submittedName>
</protein>
<feature type="repeat" description="ANK" evidence="3">
    <location>
        <begin position="764"/>
        <end position="785"/>
    </location>
</feature>
<dbReference type="InterPro" id="IPR051637">
    <property type="entry name" value="Ank_repeat_dom-contain_49"/>
</dbReference>
<keyword evidence="2 3" id="KW-0040">ANK repeat</keyword>
<gene>
    <name evidence="6" type="ORF">D9611_005044</name>
</gene>
<keyword evidence="5" id="KW-0812">Transmembrane</keyword>
<feature type="transmembrane region" description="Helical" evidence="5">
    <location>
        <begin position="20"/>
        <end position="38"/>
    </location>
</feature>
<feature type="compositionally biased region" description="Basic and acidic residues" evidence="4">
    <location>
        <begin position="166"/>
        <end position="176"/>
    </location>
</feature>
<dbReference type="OrthoDB" id="194358at2759"/>
<feature type="transmembrane region" description="Helical" evidence="5">
    <location>
        <begin position="257"/>
        <end position="284"/>
    </location>
</feature>
<dbReference type="PANTHER" id="PTHR24180:SF45">
    <property type="entry name" value="POLY [ADP-RIBOSE] POLYMERASE TANKYRASE"/>
    <property type="match status" value="1"/>
</dbReference>
<feature type="transmembrane region" description="Helical" evidence="5">
    <location>
        <begin position="84"/>
        <end position="104"/>
    </location>
</feature>
<evidence type="ECO:0000256" key="1">
    <source>
        <dbReference type="ARBA" id="ARBA00022737"/>
    </source>
</evidence>
<evidence type="ECO:0000256" key="3">
    <source>
        <dbReference type="PROSITE-ProRule" id="PRU00023"/>
    </source>
</evidence>
<feature type="repeat" description="ANK" evidence="3">
    <location>
        <begin position="1036"/>
        <end position="1069"/>
    </location>
</feature>
<feature type="repeat" description="ANK" evidence="3">
    <location>
        <begin position="968"/>
        <end position="989"/>
    </location>
</feature>
<feature type="transmembrane region" description="Helical" evidence="5">
    <location>
        <begin position="195"/>
        <end position="215"/>
    </location>
</feature>
<dbReference type="SUPFAM" id="SSF48403">
    <property type="entry name" value="Ankyrin repeat"/>
    <property type="match status" value="3"/>
</dbReference>
<keyword evidence="5" id="KW-0472">Membrane</keyword>
<name>A0A8H5EXM8_9AGAR</name>
<dbReference type="Pfam" id="PF12796">
    <property type="entry name" value="Ank_2"/>
    <property type="match status" value="6"/>
</dbReference>
<feature type="repeat" description="ANK" evidence="3">
    <location>
        <begin position="832"/>
        <end position="865"/>
    </location>
</feature>
<feature type="repeat" description="ANK" evidence="3">
    <location>
        <begin position="696"/>
        <end position="729"/>
    </location>
</feature>
<feature type="repeat" description="ANK" evidence="3">
    <location>
        <begin position="730"/>
        <end position="763"/>
    </location>
</feature>
<keyword evidence="7" id="KW-1185">Reference proteome</keyword>
<keyword evidence="1" id="KW-0677">Repeat</keyword>
<proteinExistence type="predicted"/>
<organism evidence="6 7">
    <name type="scientific">Ephemerocybe angulata</name>
    <dbReference type="NCBI Taxonomy" id="980116"/>
    <lineage>
        <taxon>Eukaryota</taxon>
        <taxon>Fungi</taxon>
        <taxon>Dikarya</taxon>
        <taxon>Basidiomycota</taxon>
        <taxon>Agaricomycotina</taxon>
        <taxon>Agaricomycetes</taxon>
        <taxon>Agaricomycetidae</taxon>
        <taxon>Agaricales</taxon>
        <taxon>Agaricineae</taxon>
        <taxon>Psathyrellaceae</taxon>
        <taxon>Ephemerocybe</taxon>
    </lineage>
</organism>
<feature type="transmembrane region" description="Helical" evidence="5">
    <location>
        <begin position="326"/>
        <end position="347"/>
    </location>
</feature>
<feature type="repeat" description="ANK" evidence="3">
    <location>
        <begin position="798"/>
        <end position="819"/>
    </location>
</feature>
<evidence type="ECO:0000256" key="4">
    <source>
        <dbReference type="SAM" id="MobiDB-lite"/>
    </source>
</evidence>
<dbReference type="Pfam" id="PF00023">
    <property type="entry name" value="Ank"/>
    <property type="match status" value="1"/>
</dbReference>
<comment type="caution">
    <text evidence="6">The sequence shown here is derived from an EMBL/GenBank/DDBJ whole genome shotgun (WGS) entry which is preliminary data.</text>
</comment>
<dbReference type="EMBL" id="JAACJK010000220">
    <property type="protein sequence ID" value="KAF5315793.1"/>
    <property type="molecule type" value="Genomic_DNA"/>
</dbReference>
<dbReference type="PANTHER" id="PTHR24180">
    <property type="entry name" value="CYCLIN-DEPENDENT KINASE INHIBITOR 2C-RELATED"/>
    <property type="match status" value="1"/>
</dbReference>
<sequence>MSTDDCIPGNPDIAGVGVRIAIYVQTLLCFFPAFWALLDGKVSQGQLDAAENQATTNLVLAFAILISSIVQAQTLGLTNYHASIVLNMSWLNNTNAFIYFLLYIQHKSQAGIRGRVAPTWRAWVQHIWELAVSILHRGPPSSTPMDAGSNAELGQMKGTDPAPTRSGERTQTDAEDLQAHDDYARAGAKLLVKRFVLLLGSLHLSLMAGLGLWLWSNIRTFGKGQPRQDAANDCAAKHALLAILGKHVPFASEALRIISLAIYAVFLVPGVNLLLPIVVFIGFYHLHRVAPTPNVSGLGVTADSYIRPSRPRFWGRRAYNYIVQRWAILPPFIGLIFLLAINLVFIVDIELALKQNAGLQGKDEAEWGFGQILAMLLLFMPLRDLAETILARRMKQRQKDLDMGLIGAINSKDPSMVLTWISRGASPNAKLEGDISPMHIACHFEDLDVIRTLLEAGADPNIKDGYRTDTYMVDSDNKNCLRLLNKVEKGSLDGVKALIQAAENGYGAAVKLLLPSLNLKLSKDHRSKVGLQIMFKTFFEALSGLNVNARDTRGRTALSSAITRTAFTERKEFEAIINFLLVAPGIDINTPDTDGTTPLSFAAWYDHEATLKLLLAVPGINVNTADTGGRTPLSFAVKHGSEAVVKLLLAAPGINVNAADTGERTPLSFAAEYGHEAALKLLLAAPGIDVNAPGINGRTPLSFAAGNGHEPDVDLLLVAPGINVNAADTDGRTPLSFAAGNRHKAVVKLLLVAPGINVNAADTGGRTPLSFAAENGHEAVVKLLLVAPGINVNAPGMDGRTPLSFAAERDREAVVKLLLAVRGIDINAPGMDGRTPLSFAAERDREAVVKLLLAAPGIDVNAPETKGQTPLSFAAENGWEDIVKLLLAAPGIDVNAPGTDGRTPVSFAAENGYKVIVKLLLAAPGIDVHAPGTDGRTPMSLAAEHNHHAVFKLLLAAPGIDVNVPGTDGSPPLSFAAENGHEAVVKLLLALPGIDINMPGMDGRTPLSFAAERDREAVVKLLLAVPGIDINAPGMDGRTPLSFAAERDREAVVKLLLAAPGIDVNAADTSGWTALIWAAFRAREAVVQDLCTVPEIIVDVADVKRRLENPPEGWQWFYPASKDKQDKCMRMLEQFGESKGGAAQDGSEGPSGGRREYS</sequence>
<evidence type="ECO:0000313" key="6">
    <source>
        <dbReference type="EMBL" id="KAF5315793.1"/>
    </source>
</evidence>
<feature type="transmembrane region" description="Helical" evidence="5">
    <location>
        <begin position="58"/>
        <end position="78"/>
    </location>
</feature>
<evidence type="ECO:0000256" key="2">
    <source>
        <dbReference type="ARBA" id="ARBA00023043"/>
    </source>
</evidence>
<dbReference type="Proteomes" id="UP000541558">
    <property type="component" value="Unassembled WGS sequence"/>
</dbReference>
<feature type="repeat" description="ANK" evidence="3">
    <location>
        <begin position="866"/>
        <end position="887"/>
    </location>
</feature>
<dbReference type="InterPro" id="IPR002110">
    <property type="entry name" value="Ankyrin_rpt"/>
</dbReference>
<feature type="repeat" description="ANK" evidence="3">
    <location>
        <begin position="1002"/>
        <end position="1023"/>
    </location>
</feature>
<feature type="region of interest" description="Disordered" evidence="4">
    <location>
        <begin position="141"/>
        <end position="176"/>
    </location>
</feature>
<dbReference type="PROSITE" id="PS50088">
    <property type="entry name" value="ANK_REPEAT"/>
    <property type="match status" value="11"/>
</dbReference>
<dbReference type="Gene3D" id="1.25.40.20">
    <property type="entry name" value="Ankyrin repeat-containing domain"/>
    <property type="match status" value="6"/>
</dbReference>
<dbReference type="SMART" id="SM00248">
    <property type="entry name" value="ANK"/>
    <property type="match status" value="19"/>
</dbReference>
<evidence type="ECO:0000313" key="7">
    <source>
        <dbReference type="Proteomes" id="UP000541558"/>
    </source>
</evidence>
<dbReference type="PROSITE" id="PS50297">
    <property type="entry name" value="ANK_REP_REGION"/>
    <property type="match status" value="11"/>
</dbReference>
<dbReference type="InterPro" id="IPR036770">
    <property type="entry name" value="Ankyrin_rpt-contain_sf"/>
</dbReference>
<dbReference type="AlphaFoldDB" id="A0A8H5EXM8"/>
<evidence type="ECO:0000256" key="5">
    <source>
        <dbReference type="SAM" id="Phobius"/>
    </source>
</evidence>
<feature type="region of interest" description="Disordered" evidence="4">
    <location>
        <begin position="1133"/>
        <end position="1158"/>
    </location>
</feature>
<dbReference type="Pfam" id="PF13637">
    <property type="entry name" value="Ank_4"/>
    <property type="match status" value="1"/>
</dbReference>
<reference evidence="6 7" key="1">
    <citation type="journal article" date="2020" name="ISME J.">
        <title>Uncovering the hidden diversity of litter-decomposition mechanisms in mushroom-forming fungi.</title>
        <authorList>
            <person name="Floudas D."/>
            <person name="Bentzer J."/>
            <person name="Ahren D."/>
            <person name="Johansson T."/>
            <person name="Persson P."/>
            <person name="Tunlid A."/>
        </authorList>
    </citation>
    <scope>NUCLEOTIDE SEQUENCE [LARGE SCALE GENOMIC DNA]</scope>
    <source>
        <strain evidence="6 7">CBS 175.51</strain>
    </source>
</reference>